<organism evidence="2 3">
    <name type="scientific">Paludifilum halophilum</name>
    <dbReference type="NCBI Taxonomy" id="1642702"/>
    <lineage>
        <taxon>Bacteria</taxon>
        <taxon>Bacillati</taxon>
        <taxon>Bacillota</taxon>
        <taxon>Bacilli</taxon>
        <taxon>Bacillales</taxon>
        <taxon>Thermoactinomycetaceae</taxon>
        <taxon>Paludifilum</taxon>
    </lineage>
</organism>
<comment type="caution">
    <text evidence="2">The sequence shown here is derived from an EMBL/GenBank/DDBJ whole genome shotgun (WGS) entry which is preliminary data.</text>
</comment>
<evidence type="ECO:0000256" key="1">
    <source>
        <dbReference type="SAM" id="MobiDB-lite"/>
    </source>
</evidence>
<proteinExistence type="predicted"/>
<dbReference type="Pfam" id="PF09550">
    <property type="entry name" value="Phage_TAC_6"/>
    <property type="match status" value="1"/>
</dbReference>
<name>A0A235BAQ5_9BACL</name>
<feature type="compositionally biased region" description="Basic and acidic residues" evidence="1">
    <location>
        <begin position="9"/>
        <end position="39"/>
    </location>
</feature>
<evidence type="ECO:0000313" key="2">
    <source>
        <dbReference type="EMBL" id="OYD08957.1"/>
    </source>
</evidence>
<dbReference type="InterPro" id="IPR019056">
    <property type="entry name" value="Phage_TAC_6"/>
</dbReference>
<sequence>MGGTASRIPRPDIAGDRGHNRSGTDRGDYRKGNGSDDSRFSAGWGKKREGRSGWNWTEAKHLAFGPLALKPDEFWRLTPAELDEMARGYRERVEYDMHRLAWHAANVMNVHLKKKVTVKKLLGQDRNMSREEKERHFNRLIRSRKG</sequence>
<keyword evidence="3" id="KW-1185">Reference proteome</keyword>
<gene>
    <name evidence="2" type="ORF">CHM34_04055</name>
</gene>
<evidence type="ECO:0000313" key="3">
    <source>
        <dbReference type="Proteomes" id="UP000215459"/>
    </source>
</evidence>
<evidence type="ECO:0008006" key="4">
    <source>
        <dbReference type="Google" id="ProtNLM"/>
    </source>
</evidence>
<dbReference type="Proteomes" id="UP000215459">
    <property type="component" value="Unassembled WGS sequence"/>
</dbReference>
<feature type="region of interest" description="Disordered" evidence="1">
    <location>
        <begin position="1"/>
        <end position="51"/>
    </location>
</feature>
<reference evidence="2 3" key="1">
    <citation type="submission" date="2017-07" db="EMBL/GenBank/DDBJ databases">
        <title>The genome sequence of Paludifilum halophilum highlights mechanisms for microbial adaptation to high salt environemnts.</title>
        <authorList>
            <person name="Belbahri L."/>
        </authorList>
    </citation>
    <scope>NUCLEOTIDE SEQUENCE [LARGE SCALE GENOMIC DNA]</scope>
    <source>
        <strain evidence="2 3">DSM 102817</strain>
    </source>
</reference>
<accession>A0A235BAQ5</accession>
<dbReference type="EMBL" id="NOWF01000002">
    <property type="protein sequence ID" value="OYD08957.1"/>
    <property type="molecule type" value="Genomic_DNA"/>
</dbReference>
<dbReference type="OrthoDB" id="2991186at2"/>
<protein>
    <recommendedName>
        <fullName evidence="4">Phage tail assembly chaperone</fullName>
    </recommendedName>
</protein>
<dbReference type="AlphaFoldDB" id="A0A235BAQ5"/>